<reference evidence="1" key="1">
    <citation type="journal article" date="2013" name="Environ. Microbiol.">
        <title>Microbiota from the distal guts of lean and obese adolescents exhibit partial functional redundancy besides clear differences in community structure.</title>
        <authorList>
            <person name="Ferrer M."/>
            <person name="Ruiz A."/>
            <person name="Lanza F."/>
            <person name="Haange S.B."/>
            <person name="Oberbach A."/>
            <person name="Till H."/>
            <person name="Bargiela R."/>
            <person name="Campoy C."/>
            <person name="Segura M.T."/>
            <person name="Richter M."/>
            <person name="von Bergen M."/>
            <person name="Seifert J."/>
            <person name="Suarez A."/>
        </authorList>
    </citation>
    <scope>NUCLEOTIDE SEQUENCE</scope>
</reference>
<comment type="caution">
    <text evidence="1">The sequence shown here is derived from an EMBL/GenBank/DDBJ whole genome shotgun (WGS) entry which is preliminary data.</text>
</comment>
<keyword evidence="1" id="KW-0436">Ligase</keyword>
<dbReference type="SUPFAM" id="SSF56801">
    <property type="entry name" value="Acetyl-CoA synthetase-like"/>
    <property type="match status" value="1"/>
</dbReference>
<proteinExistence type="predicted"/>
<dbReference type="GO" id="GO:0016874">
    <property type="term" value="F:ligase activity"/>
    <property type="evidence" value="ECO:0007669"/>
    <property type="project" value="UniProtKB-KW"/>
</dbReference>
<dbReference type="Gene3D" id="3.40.50.12780">
    <property type="entry name" value="N-terminal domain of ligase-like"/>
    <property type="match status" value="1"/>
</dbReference>
<organism evidence="1">
    <name type="scientific">human gut metagenome</name>
    <dbReference type="NCBI Taxonomy" id="408170"/>
    <lineage>
        <taxon>unclassified sequences</taxon>
        <taxon>metagenomes</taxon>
        <taxon>organismal metagenomes</taxon>
    </lineage>
</organism>
<protein>
    <submittedName>
        <fullName evidence="1">AMP-dependent synthetase and ligase</fullName>
    </submittedName>
</protein>
<feature type="non-terminal residue" evidence="1">
    <location>
        <position position="1"/>
    </location>
</feature>
<name>K1SSN5_9ZZZZ</name>
<sequence>SCNSYDELLRMASYLFGILKTGALAVPMNFRFDAQEIKYCLELSETDVLIFGPEFVGRIEEIVDEIDEKRILFYVGGDCPTFAEDYDKLASNCSSLSPEIEIKDSDDAAIYFLQEQQVSQRLFYIITKVLCMRQKLNRIIMDRLRMMYFCAFHRFIIQVPRCIGLAAF</sequence>
<dbReference type="InterPro" id="IPR042099">
    <property type="entry name" value="ANL_N_sf"/>
</dbReference>
<dbReference type="EMBL" id="AJWY01012321">
    <property type="protein sequence ID" value="EKC50266.1"/>
    <property type="molecule type" value="Genomic_DNA"/>
</dbReference>
<evidence type="ECO:0000313" key="1">
    <source>
        <dbReference type="EMBL" id="EKC50266.1"/>
    </source>
</evidence>
<dbReference type="AlphaFoldDB" id="K1SSN5"/>
<gene>
    <name evidence="1" type="ORF">LEA_17975</name>
</gene>
<accession>K1SSN5</accession>